<comment type="caution">
    <text evidence="1">The sequence shown here is derived from an EMBL/GenBank/DDBJ whole genome shotgun (WGS) entry which is preliminary data.</text>
</comment>
<organism evidence="1 2">
    <name type="scientific">Vibrio parahaemolyticus</name>
    <dbReference type="NCBI Taxonomy" id="670"/>
    <lineage>
        <taxon>Bacteria</taxon>
        <taxon>Pseudomonadati</taxon>
        <taxon>Pseudomonadota</taxon>
        <taxon>Gammaproteobacteria</taxon>
        <taxon>Vibrionales</taxon>
        <taxon>Vibrionaceae</taxon>
        <taxon>Vibrio</taxon>
    </lineage>
</organism>
<gene>
    <name evidence="1" type="ORF">ACX05_12775</name>
</gene>
<protein>
    <submittedName>
        <fullName evidence="1">Uncharacterized protein</fullName>
    </submittedName>
</protein>
<sequence>MSLPEKSPTTFCTAFVKDELSDYRQKEIYMSSWSAMSRMIERANELSSAYDEIIKAFGYSSKQQCSSVWLLLELIWSSSDFSRGEVENARYELVELNSLSSEIEALASKLAYALERQSEIYNRSGFCKNDYQSSIDMIFAANEDNYLFRSHVADKLRSLQYQYDLKYWPSRADVVRSIAEFESVQPEPLHSEYPEAVLKGRASDIKNFVLAFDAAIDEPNGLPTGFRFTNNSMAGIINVILDLPVDKLATGDAVRVVRNRYSFTKSMT</sequence>
<dbReference type="RefSeq" id="WP_017789006.1">
    <property type="nucleotide sequence ID" value="NZ_JAMQAC010000003.1"/>
</dbReference>
<dbReference type="AlphaFoldDB" id="A0AAW3IU73"/>
<dbReference type="Proteomes" id="UP000037697">
    <property type="component" value="Unassembled WGS sequence"/>
</dbReference>
<reference evidence="1 2" key="1">
    <citation type="submission" date="2015-07" db="EMBL/GenBank/DDBJ databases">
        <title>Foodborne Vibrio parahaemolyticus Isolates.</title>
        <authorList>
            <person name="Ronholm J."/>
            <person name="Petronella N."/>
            <person name="Kenwell R."/>
            <person name="Banerjee S."/>
        </authorList>
    </citation>
    <scope>NUCLEOTIDE SEQUENCE [LARGE SCALE GENOMIC DNA]</scope>
    <source>
        <strain evidence="1 2">HS-06-05</strain>
    </source>
</reference>
<name>A0AAW3IU73_VIBPH</name>
<accession>A0AAW3IU73</accession>
<proteinExistence type="predicted"/>
<dbReference type="EMBL" id="LIRS01000068">
    <property type="protein sequence ID" value="KOY32180.1"/>
    <property type="molecule type" value="Genomic_DNA"/>
</dbReference>
<evidence type="ECO:0000313" key="1">
    <source>
        <dbReference type="EMBL" id="KOY32180.1"/>
    </source>
</evidence>
<evidence type="ECO:0000313" key="2">
    <source>
        <dbReference type="Proteomes" id="UP000037697"/>
    </source>
</evidence>